<gene>
    <name evidence="2" type="ORF">L873DRAFT_1789756</name>
</gene>
<dbReference type="AlphaFoldDB" id="A0A3N4JQP1"/>
<accession>A0A3N4JQP1</accession>
<organism evidence="2 3">
    <name type="scientific">Choiromyces venosus 120613-1</name>
    <dbReference type="NCBI Taxonomy" id="1336337"/>
    <lineage>
        <taxon>Eukaryota</taxon>
        <taxon>Fungi</taxon>
        <taxon>Dikarya</taxon>
        <taxon>Ascomycota</taxon>
        <taxon>Pezizomycotina</taxon>
        <taxon>Pezizomycetes</taxon>
        <taxon>Pezizales</taxon>
        <taxon>Tuberaceae</taxon>
        <taxon>Choiromyces</taxon>
    </lineage>
</organism>
<protein>
    <submittedName>
        <fullName evidence="2">Uncharacterized protein</fullName>
    </submittedName>
</protein>
<name>A0A3N4JQP1_9PEZI</name>
<keyword evidence="3" id="KW-1185">Reference proteome</keyword>
<feature type="compositionally biased region" description="Acidic residues" evidence="1">
    <location>
        <begin position="289"/>
        <end position="320"/>
    </location>
</feature>
<reference evidence="2 3" key="1">
    <citation type="journal article" date="2018" name="Nat. Ecol. Evol.">
        <title>Pezizomycetes genomes reveal the molecular basis of ectomycorrhizal truffle lifestyle.</title>
        <authorList>
            <person name="Murat C."/>
            <person name="Payen T."/>
            <person name="Noel B."/>
            <person name="Kuo A."/>
            <person name="Morin E."/>
            <person name="Chen J."/>
            <person name="Kohler A."/>
            <person name="Krizsan K."/>
            <person name="Balestrini R."/>
            <person name="Da Silva C."/>
            <person name="Montanini B."/>
            <person name="Hainaut M."/>
            <person name="Levati E."/>
            <person name="Barry K.W."/>
            <person name="Belfiori B."/>
            <person name="Cichocki N."/>
            <person name="Clum A."/>
            <person name="Dockter R.B."/>
            <person name="Fauchery L."/>
            <person name="Guy J."/>
            <person name="Iotti M."/>
            <person name="Le Tacon F."/>
            <person name="Lindquist E.A."/>
            <person name="Lipzen A."/>
            <person name="Malagnac F."/>
            <person name="Mello A."/>
            <person name="Molinier V."/>
            <person name="Miyauchi S."/>
            <person name="Poulain J."/>
            <person name="Riccioni C."/>
            <person name="Rubini A."/>
            <person name="Sitrit Y."/>
            <person name="Splivallo R."/>
            <person name="Traeger S."/>
            <person name="Wang M."/>
            <person name="Zifcakova L."/>
            <person name="Wipf D."/>
            <person name="Zambonelli A."/>
            <person name="Paolocci F."/>
            <person name="Nowrousian M."/>
            <person name="Ottonello S."/>
            <person name="Baldrian P."/>
            <person name="Spatafora J.W."/>
            <person name="Henrissat B."/>
            <person name="Nagy L.G."/>
            <person name="Aury J.M."/>
            <person name="Wincker P."/>
            <person name="Grigoriev I.V."/>
            <person name="Bonfante P."/>
            <person name="Martin F.M."/>
        </authorList>
    </citation>
    <scope>NUCLEOTIDE SEQUENCE [LARGE SCALE GENOMIC DNA]</scope>
    <source>
        <strain evidence="2 3">120613-1</strain>
    </source>
</reference>
<evidence type="ECO:0000313" key="2">
    <source>
        <dbReference type="EMBL" id="RPA99151.1"/>
    </source>
</evidence>
<proteinExistence type="predicted"/>
<sequence length="320" mass="35148">MESFIDSVVQQFGPFPLVGKCLFFLVLRDGFNDIISAALPAKLSAERMSAPTALACNSLGPVIIKHPQIHVIRYEKMLLVKQQSLTQCGLGAFKAPPFLLSPSAAIHPKFEKGRTHLPEIVIHPVKTLAVGHVFNVNQEFFQMIKTGDGYLWRGWKGKLTPCNRGDNAVKPSGSALGQSTSSGGKSIYSWCKLICCSRYFGSCREQVGNHQVGTPVEVEGSPEWWEIEDGDEDEDGVGDGSDDSEYGSDDESIDSDEESEEEEEEVEEAGVGYVSDESEYSSDQVSTDSDGESEEEESDDDEKEGREEEGEEREEGEGEE</sequence>
<evidence type="ECO:0000256" key="1">
    <source>
        <dbReference type="SAM" id="MobiDB-lite"/>
    </source>
</evidence>
<feature type="compositionally biased region" description="Acidic residues" evidence="1">
    <location>
        <begin position="227"/>
        <end position="268"/>
    </location>
</feature>
<feature type="region of interest" description="Disordered" evidence="1">
    <location>
        <begin position="227"/>
        <end position="320"/>
    </location>
</feature>
<dbReference type="Proteomes" id="UP000276215">
    <property type="component" value="Unassembled WGS sequence"/>
</dbReference>
<evidence type="ECO:0000313" key="3">
    <source>
        <dbReference type="Proteomes" id="UP000276215"/>
    </source>
</evidence>
<dbReference type="EMBL" id="ML120389">
    <property type="protein sequence ID" value="RPA99151.1"/>
    <property type="molecule type" value="Genomic_DNA"/>
</dbReference>
<dbReference type="STRING" id="1336337.A0A3N4JQP1"/>